<keyword evidence="3" id="KW-1185">Reference proteome</keyword>
<dbReference type="Pfam" id="PF13751">
    <property type="entry name" value="DDE_Tnp_1_6"/>
    <property type="match status" value="1"/>
</dbReference>
<accession>A0ABQ3VHP5</accession>
<evidence type="ECO:0000313" key="3">
    <source>
        <dbReference type="Proteomes" id="UP000635565"/>
    </source>
</evidence>
<evidence type="ECO:0000259" key="1">
    <source>
        <dbReference type="Pfam" id="PF13751"/>
    </source>
</evidence>
<dbReference type="PANTHER" id="PTHR35604">
    <property type="entry name" value="TRANSPOSASE INSH FOR INSERTION SEQUENCE ELEMENT IS5A-RELATED"/>
    <property type="match status" value="1"/>
</dbReference>
<feature type="domain" description="Transposase DDE" evidence="1">
    <location>
        <begin position="79"/>
        <end position="190"/>
    </location>
</feature>
<comment type="caution">
    <text evidence="2">The sequence shown here is derived from an EMBL/GenBank/DDBJ whole genome shotgun (WGS) entry which is preliminary data.</text>
</comment>
<sequence>MTPANVPEASVTEAISEDLAHQAVRLTELHIDRAYLSSHLVRKRSDDLKVHCKAWPVRDGKHFHKQAFLLDWERETIRCPAKQEMPFVPGGVVHFPTEICAHCPLKARCTTSSKGRSVSIHPDEALFIELRERQQTPEGRAKLRERVAVEHTLAHVGQWQGRRARYRYRELRKNLFDLRRCAVVHNLHVLARSQALSPELQTVA</sequence>
<name>A0ABQ3VHP5_9CHLR</name>
<dbReference type="EMBL" id="BNJJ01000010">
    <property type="protein sequence ID" value="GHO85709.1"/>
    <property type="molecule type" value="Genomic_DNA"/>
</dbReference>
<gene>
    <name evidence="2" type="ORF">KSZ_37150</name>
</gene>
<dbReference type="PANTHER" id="PTHR35604:SF2">
    <property type="entry name" value="TRANSPOSASE INSH FOR INSERTION SEQUENCE ELEMENT IS5A-RELATED"/>
    <property type="match status" value="1"/>
</dbReference>
<evidence type="ECO:0000313" key="2">
    <source>
        <dbReference type="EMBL" id="GHO85709.1"/>
    </source>
</evidence>
<dbReference type="Proteomes" id="UP000635565">
    <property type="component" value="Unassembled WGS sequence"/>
</dbReference>
<organism evidence="2 3">
    <name type="scientific">Dictyobacter formicarum</name>
    <dbReference type="NCBI Taxonomy" id="2778368"/>
    <lineage>
        <taxon>Bacteria</taxon>
        <taxon>Bacillati</taxon>
        <taxon>Chloroflexota</taxon>
        <taxon>Ktedonobacteria</taxon>
        <taxon>Ktedonobacterales</taxon>
        <taxon>Dictyobacteraceae</taxon>
        <taxon>Dictyobacter</taxon>
    </lineage>
</organism>
<dbReference type="InterPro" id="IPR025668">
    <property type="entry name" value="Tnp_DDE_dom"/>
</dbReference>
<protein>
    <recommendedName>
        <fullName evidence="1">Transposase DDE domain-containing protein</fullName>
    </recommendedName>
</protein>
<proteinExistence type="predicted"/>
<reference evidence="2 3" key="1">
    <citation type="journal article" date="2021" name="Int. J. Syst. Evol. Microbiol.">
        <title>Reticulibacter mediterranei gen. nov., sp. nov., within the new family Reticulibacteraceae fam. nov., and Ktedonospora formicarum gen. nov., sp. nov., Ktedonobacter robiniae sp. nov., Dictyobacter formicarum sp. nov. and Dictyobacter arantiisoli sp. nov., belonging to the class Ktedonobacteria.</title>
        <authorList>
            <person name="Yabe S."/>
            <person name="Zheng Y."/>
            <person name="Wang C.M."/>
            <person name="Sakai Y."/>
            <person name="Abe K."/>
            <person name="Yokota A."/>
            <person name="Donadio S."/>
            <person name="Cavaletti L."/>
            <person name="Monciardini P."/>
        </authorList>
    </citation>
    <scope>NUCLEOTIDE SEQUENCE [LARGE SCALE GENOMIC DNA]</scope>
    <source>
        <strain evidence="2 3">SOSP1-9</strain>
    </source>
</reference>